<gene>
    <name evidence="3" type="ORF">O3P69_015049</name>
</gene>
<dbReference type="EMBL" id="JARAKH010000039">
    <property type="protein sequence ID" value="KAK8381726.1"/>
    <property type="molecule type" value="Genomic_DNA"/>
</dbReference>
<feature type="chain" id="PRO_5043855669" description="Reelin domain-containing protein" evidence="1">
    <location>
        <begin position="18"/>
        <end position="156"/>
    </location>
</feature>
<dbReference type="AlphaFoldDB" id="A0AAW0T444"/>
<dbReference type="CDD" id="cd08544">
    <property type="entry name" value="Reeler"/>
    <property type="match status" value="1"/>
</dbReference>
<dbReference type="InterPro" id="IPR051237">
    <property type="entry name" value="Ferric-chelate_Red/DefProt"/>
</dbReference>
<dbReference type="Proteomes" id="UP001487740">
    <property type="component" value="Unassembled WGS sequence"/>
</dbReference>
<name>A0AAW0T444_SCYPA</name>
<evidence type="ECO:0000313" key="4">
    <source>
        <dbReference type="Proteomes" id="UP001487740"/>
    </source>
</evidence>
<reference evidence="3 4" key="1">
    <citation type="submission" date="2023-03" db="EMBL/GenBank/DDBJ databases">
        <title>High-quality genome of Scylla paramamosain provides insights in environmental adaptation.</title>
        <authorList>
            <person name="Zhang L."/>
        </authorList>
    </citation>
    <scope>NUCLEOTIDE SEQUENCE [LARGE SCALE GENOMIC DNA]</scope>
    <source>
        <strain evidence="3">LZ_2023a</strain>
        <tissue evidence="3">Muscle</tissue>
    </source>
</reference>
<sequence>MLVVCGVVTLLAVGSMTYPSGAPSQVCDDVSMTPTYHAQNCQATGVNNDDQYILTAEPVPGSNGRVKVTLTGDPFMGFVVRATTPGEENLGQFIAKESNVEFQTMSCTNLTNVAVTHIDRKPKSSITLMWNDQNNGNYIFQATTVQNITEYVINIF</sequence>
<dbReference type="PANTHER" id="PTHR45828">
    <property type="entry name" value="CYTOCHROME B561/FERRIC REDUCTASE TRANSMEMBRANE"/>
    <property type="match status" value="1"/>
</dbReference>
<evidence type="ECO:0000259" key="2">
    <source>
        <dbReference type="PROSITE" id="PS51019"/>
    </source>
</evidence>
<keyword evidence="1" id="KW-0732">Signal</keyword>
<feature type="signal peptide" evidence="1">
    <location>
        <begin position="1"/>
        <end position="17"/>
    </location>
</feature>
<evidence type="ECO:0000256" key="1">
    <source>
        <dbReference type="SAM" id="SignalP"/>
    </source>
</evidence>
<protein>
    <recommendedName>
        <fullName evidence="2">Reelin domain-containing protein</fullName>
    </recommendedName>
</protein>
<accession>A0AAW0T444</accession>
<keyword evidence="4" id="KW-1185">Reference proteome</keyword>
<feature type="domain" description="Reelin" evidence="2">
    <location>
        <begin position="12"/>
        <end position="156"/>
    </location>
</feature>
<organism evidence="3 4">
    <name type="scientific">Scylla paramamosain</name>
    <name type="common">Mud crab</name>
    <dbReference type="NCBI Taxonomy" id="85552"/>
    <lineage>
        <taxon>Eukaryota</taxon>
        <taxon>Metazoa</taxon>
        <taxon>Ecdysozoa</taxon>
        <taxon>Arthropoda</taxon>
        <taxon>Crustacea</taxon>
        <taxon>Multicrustacea</taxon>
        <taxon>Malacostraca</taxon>
        <taxon>Eumalacostraca</taxon>
        <taxon>Eucarida</taxon>
        <taxon>Decapoda</taxon>
        <taxon>Pleocyemata</taxon>
        <taxon>Brachyura</taxon>
        <taxon>Eubrachyura</taxon>
        <taxon>Portunoidea</taxon>
        <taxon>Portunidae</taxon>
        <taxon>Portuninae</taxon>
        <taxon>Scylla</taxon>
    </lineage>
</organism>
<comment type="caution">
    <text evidence="3">The sequence shown here is derived from an EMBL/GenBank/DDBJ whole genome shotgun (WGS) entry which is preliminary data.</text>
</comment>
<dbReference type="PANTHER" id="PTHR45828:SF45">
    <property type="entry name" value="REELIN DOMAIN-CONTAINING PROTEIN"/>
    <property type="match status" value="1"/>
</dbReference>
<dbReference type="Gene3D" id="2.60.40.4060">
    <property type="entry name" value="Reeler domain"/>
    <property type="match status" value="1"/>
</dbReference>
<dbReference type="PROSITE" id="PS51019">
    <property type="entry name" value="REELIN"/>
    <property type="match status" value="1"/>
</dbReference>
<dbReference type="InterPro" id="IPR042307">
    <property type="entry name" value="Reeler_sf"/>
</dbReference>
<dbReference type="InterPro" id="IPR002861">
    <property type="entry name" value="Reeler_dom"/>
</dbReference>
<evidence type="ECO:0000313" key="3">
    <source>
        <dbReference type="EMBL" id="KAK8381726.1"/>
    </source>
</evidence>
<proteinExistence type="predicted"/>
<dbReference type="Pfam" id="PF02014">
    <property type="entry name" value="Reeler"/>
    <property type="match status" value="1"/>
</dbReference>
<dbReference type="GO" id="GO:0016020">
    <property type="term" value="C:membrane"/>
    <property type="evidence" value="ECO:0007669"/>
    <property type="project" value="TreeGrafter"/>
</dbReference>